<dbReference type="PANTHER" id="PTHR30189:SF1">
    <property type="entry name" value="LPS-ASSEMBLY PROTEIN LPTD"/>
    <property type="match status" value="1"/>
</dbReference>
<dbReference type="GO" id="GO:1990351">
    <property type="term" value="C:transporter complex"/>
    <property type="evidence" value="ECO:0007669"/>
    <property type="project" value="TreeGrafter"/>
</dbReference>
<dbReference type="PANTHER" id="PTHR30189">
    <property type="entry name" value="LPS-ASSEMBLY PROTEIN"/>
    <property type="match status" value="1"/>
</dbReference>
<dbReference type="HAMAP" id="MF_01411">
    <property type="entry name" value="LPS_assembly_LptD"/>
    <property type="match status" value="1"/>
</dbReference>
<protein>
    <recommendedName>
        <fullName evidence="2">LPS-assembly protein LptD</fullName>
    </recommendedName>
</protein>
<dbReference type="GO" id="GO:0043165">
    <property type="term" value="P:Gram-negative-bacterium-type cell outer membrane assembly"/>
    <property type="evidence" value="ECO:0007669"/>
    <property type="project" value="UniProtKB-UniRule"/>
</dbReference>
<dbReference type="STRING" id="106634.TVD_11075"/>
<dbReference type="Proteomes" id="UP000064201">
    <property type="component" value="Chromosome"/>
</dbReference>
<evidence type="ECO:0000313" key="5">
    <source>
        <dbReference type="Proteomes" id="UP000064201"/>
    </source>
</evidence>
<feature type="domain" description="LptD C-terminal" evidence="3">
    <location>
        <begin position="301"/>
        <end position="669"/>
    </location>
</feature>
<dbReference type="OrthoDB" id="9760225at2"/>
<reference evidence="4 5" key="1">
    <citation type="submission" date="2015-04" db="EMBL/GenBank/DDBJ databases">
        <title>Complete Sequence for the Genome of the Thioalkalivibrio versutus D301.</title>
        <authorList>
            <person name="Mu T."/>
            <person name="Zhou J."/>
            <person name="Xu X."/>
        </authorList>
    </citation>
    <scope>NUCLEOTIDE SEQUENCE [LARGE SCALE GENOMIC DNA]</scope>
    <source>
        <strain evidence="4 5">D301</strain>
    </source>
</reference>
<name>A0A0G3G656_9GAMM</name>
<keyword evidence="2" id="KW-0472">Membrane</keyword>
<dbReference type="AlphaFoldDB" id="A0A0G3G656"/>
<gene>
    <name evidence="2" type="primary">lptD</name>
    <name evidence="4" type="ORF">TVD_11075</name>
</gene>
<keyword evidence="1 2" id="KW-0998">Cell outer membrane</keyword>
<dbReference type="InterPro" id="IPR020889">
    <property type="entry name" value="LipoPS_assembly_LptD"/>
</dbReference>
<dbReference type="PATRIC" id="fig|106634.4.peg.2256"/>
<dbReference type="InterPro" id="IPR007543">
    <property type="entry name" value="LptD_C"/>
</dbReference>
<dbReference type="InterPro" id="IPR050218">
    <property type="entry name" value="LptD"/>
</dbReference>
<dbReference type="EMBL" id="CP011367">
    <property type="protein sequence ID" value="AKJ95859.1"/>
    <property type="molecule type" value="Genomic_DNA"/>
</dbReference>
<dbReference type="RefSeq" id="WP_047251611.1">
    <property type="nucleotide sequence ID" value="NZ_CP011367.1"/>
</dbReference>
<comment type="subunit">
    <text evidence="2">Component of the lipopolysaccharide transport and assembly complex. Interacts with LptE and LptA.</text>
</comment>
<comment type="subcellular location">
    <subcellularLocation>
        <location evidence="2">Cell outer membrane</location>
    </subcellularLocation>
</comment>
<evidence type="ECO:0000256" key="1">
    <source>
        <dbReference type="ARBA" id="ARBA00023237"/>
    </source>
</evidence>
<dbReference type="GO" id="GO:0009279">
    <property type="term" value="C:cell outer membrane"/>
    <property type="evidence" value="ECO:0007669"/>
    <property type="project" value="UniProtKB-SubCell"/>
</dbReference>
<comment type="function">
    <text evidence="2">Together with LptE, is involved in the assembly of lipopolysaccharide (LPS) at the surface of the outer membrane.</text>
</comment>
<evidence type="ECO:0000259" key="3">
    <source>
        <dbReference type="Pfam" id="PF04453"/>
    </source>
</evidence>
<comment type="similarity">
    <text evidence="2">Belongs to the LptD family.</text>
</comment>
<keyword evidence="2" id="KW-0732">Signal</keyword>
<evidence type="ECO:0000313" key="4">
    <source>
        <dbReference type="EMBL" id="AKJ95859.1"/>
    </source>
</evidence>
<dbReference type="GO" id="GO:0015920">
    <property type="term" value="P:lipopolysaccharide transport"/>
    <property type="evidence" value="ECO:0007669"/>
    <property type="project" value="InterPro"/>
</dbReference>
<keyword evidence="5" id="KW-1185">Reference proteome</keyword>
<dbReference type="Pfam" id="PF04453">
    <property type="entry name" value="LptD"/>
    <property type="match status" value="1"/>
</dbReference>
<comment type="caution">
    <text evidence="2">Lacks conserved residue(s) required for the propagation of feature annotation.</text>
</comment>
<organism evidence="4 5">
    <name type="scientific">Thioalkalivibrio versutus</name>
    <dbReference type="NCBI Taxonomy" id="106634"/>
    <lineage>
        <taxon>Bacteria</taxon>
        <taxon>Pseudomonadati</taxon>
        <taxon>Pseudomonadota</taxon>
        <taxon>Gammaproteobacteria</taxon>
        <taxon>Chromatiales</taxon>
        <taxon>Ectothiorhodospiraceae</taxon>
        <taxon>Thioalkalivibrio</taxon>
    </lineage>
</organism>
<accession>A0A0G3G656</accession>
<sequence>MSRRPASSAPRRHPIARQVAVSLGLAAAGLIPVTVPADDRPSGCAFAPEIEWPELRTLEGGLTEIDADHVRRDGERISATGNVHLFEAGRRLDTDFLEYDRASGTARTEGDTRLFDGDLLLHTEGGEYRLDAETGEFRRIDFLVQSIPARGSAERGVQHAPHLHDFEDAEYTTCPVGNDSWWLRTGDLELDRESGVGVARNATIRFKGVPITYTPYINFPLDDRRKSGFLLPSAGTGGRTGFDLATPWYWNIAPNYDATFTPRIMADRGVMLGTEFRYLQPRHHGVLDVRYLPDDRETGEDRHFAQWRHQTRITSNLNLRLDAADVSDREYFFDFGNSDRYAGSTPYLRRSADLTWNQPAYRLRTRIEDYQIVDPELSAAGEPYQRLPQITLEAGEYLGHGLSWDLDTELVRFERSEDQSGRPLGTRIDLNPEVRWRHDTGGFFFEPAFGVRHTRYELDRRGQDDRPESISRTVPRASIDTGLIFERPIAGGQRLQTLEPRIFYGYVPYRDQNDIPIFDTGEADFSFDNLFSLDRFVGADRVGDTHQVTTALTTRIFDQQTGRERLSLSAGQIHYLEDREVRRNPNAPVLDASTSDLALEGRVRIGDAWDGRGSILYNQDAGETTLAAVSVGYSPRERARINVGYRQREAGARSIDQTDISVMWPVTERIDAIGRWNYSLQEERDLELLAGLQYRSCCYGIRVVARRAYSFDETYDNSIYFQLTLDGLARFDSGVDSLLREGIAGYDARP</sequence>
<dbReference type="KEGG" id="tvr:TVD_11075"/>
<proteinExistence type="inferred from homology"/>
<evidence type="ECO:0000256" key="2">
    <source>
        <dbReference type="HAMAP-Rule" id="MF_01411"/>
    </source>
</evidence>